<dbReference type="GO" id="GO:0016020">
    <property type="term" value="C:membrane"/>
    <property type="evidence" value="ECO:0007669"/>
    <property type="project" value="UniProtKB-SubCell"/>
</dbReference>
<keyword evidence="4 7" id="KW-1133">Transmembrane helix</keyword>
<comment type="similarity">
    <text evidence="6">Belongs to the sodium:neurotransmitter symporter (SNF) (TC 2.A.22) family.</text>
</comment>
<feature type="transmembrane region" description="Helical" evidence="7">
    <location>
        <begin position="253"/>
        <end position="279"/>
    </location>
</feature>
<dbReference type="CDD" id="cd10336">
    <property type="entry name" value="SLC6sbd_Tyt1-Like"/>
    <property type="match status" value="1"/>
</dbReference>
<evidence type="ECO:0000256" key="3">
    <source>
        <dbReference type="ARBA" id="ARBA00022692"/>
    </source>
</evidence>
<gene>
    <name evidence="8" type="ordered locus">wcw_1405</name>
</gene>
<feature type="transmembrane region" description="Helical" evidence="7">
    <location>
        <begin position="177"/>
        <end position="197"/>
    </location>
</feature>
<dbReference type="PANTHER" id="PTHR42948">
    <property type="entry name" value="TRANSPORTER"/>
    <property type="match status" value="1"/>
</dbReference>
<evidence type="ECO:0000256" key="4">
    <source>
        <dbReference type="ARBA" id="ARBA00022989"/>
    </source>
</evidence>
<dbReference type="AlphaFoldDB" id="D6YRR0"/>
<dbReference type="eggNOG" id="COG0733">
    <property type="taxonomic scope" value="Bacteria"/>
</dbReference>
<dbReference type="PRINTS" id="PR00176">
    <property type="entry name" value="NANEUSMPORT"/>
</dbReference>
<evidence type="ECO:0000256" key="7">
    <source>
        <dbReference type="SAM" id="Phobius"/>
    </source>
</evidence>
<dbReference type="KEGG" id="wch:wcw_1405"/>
<feature type="transmembrane region" description="Helical" evidence="7">
    <location>
        <begin position="217"/>
        <end position="241"/>
    </location>
</feature>
<reference evidence="8 9" key="1">
    <citation type="journal article" date="2010" name="PLoS ONE">
        <title>The Waddlia genome: a window into chlamydial biology.</title>
        <authorList>
            <person name="Bertelli C."/>
            <person name="Collyn F."/>
            <person name="Croxatto A."/>
            <person name="Ruckert C."/>
            <person name="Polkinghorne A."/>
            <person name="Kebbi-Beghdadi C."/>
            <person name="Goesmann A."/>
            <person name="Vaughan L."/>
            <person name="Greub G."/>
        </authorList>
    </citation>
    <scope>NUCLEOTIDE SEQUENCE [LARGE SCALE GENOMIC DNA]</scope>
    <source>
        <strain evidence="9">ATCC VR-1470 / WSU 86-1044</strain>
    </source>
</reference>
<organism evidence="8 9">
    <name type="scientific">Waddlia chondrophila (strain ATCC VR-1470 / WSU 86-1044)</name>
    <dbReference type="NCBI Taxonomy" id="716544"/>
    <lineage>
        <taxon>Bacteria</taxon>
        <taxon>Pseudomonadati</taxon>
        <taxon>Chlamydiota</taxon>
        <taxon>Chlamydiia</taxon>
        <taxon>Parachlamydiales</taxon>
        <taxon>Waddliaceae</taxon>
        <taxon>Waddlia</taxon>
    </lineage>
</organism>
<dbReference type="InterPro" id="IPR000175">
    <property type="entry name" value="Na/ntran_symport"/>
</dbReference>
<dbReference type="Pfam" id="PF00209">
    <property type="entry name" value="SNF"/>
    <property type="match status" value="2"/>
</dbReference>
<dbReference type="HOGENOM" id="CLU_006855_3_4_0"/>
<feature type="transmembrane region" description="Helical" evidence="7">
    <location>
        <begin position="299"/>
        <end position="332"/>
    </location>
</feature>
<feature type="transmembrane region" description="Helical" evidence="7">
    <location>
        <begin position="344"/>
        <end position="368"/>
    </location>
</feature>
<sequence length="460" mass="51088">MQKQREHWSSHLGFILAAAGSAIGLGTLWKFPYVTGENGGGLFFLIYLFCVAFVGIPVFVAELILGRKAQRGAVGVFDKLAHHSSFWKLPGWLGVIASFVMMSYYSVVAGWGLNYVFMSLSQFYQGRSSQEISQAFDVLAASGDITLFWHFVFLSITMAVVYPGIRHGIEYWSKFMTTSLLILLVCLTVYSFTLEGFSEAVSFLLKPDFKEFKPSSALEALGLSFFTLSLGQGIMLTYGSYMRRSEDIPKTSGIIGGMILLISLLAGLMIFPIIFTFGFAPQSGPGLVFKTLPVLFAQLPGSLLISTTFFTLFVFTALTSAVALVEVVVANFMDLMGWSRRQSVLVVGVSIFIFGIPSALSNSDMLFANWTKLYGKSFFMTFDDLVSVWLLPVGGFLIAVYTGWFLKKEIAEEEFISGTTLPWLFKPWLFFIRWVAPLAIGIIMLQKSGLIDIDTLFNQY</sequence>
<dbReference type="EMBL" id="CP001928">
    <property type="protein sequence ID" value="ADI38755.1"/>
    <property type="molecule type" value="Genomic_DNA"/>
</dbReference>
<accession>D6YRR0</accession>
<dbReference type="PANTHER" id="PTHR42948:SF1">
    <property type="entry name" value="TRANSPORTER"/>
    <property type="match status" value="1"/>
</dbReference>
<dbReference type="NCBIfam" id="NF037979">
    <property type="entry name" value="Na_transp"/>
    <property type="match status" value="1"/>
</dbReference>
<dbReference type="InterPro" id="IPR037272">
    <property type="entry name" value="SNS_sf"/>
</dbReference>
<feature type="transmembrane region" description="Helical" evidence="7">
    <location>
        <begin position="427"/>
        <end position="445"/>
    </location>
</feature>
<feature type="transmembrane region" description="Helical" evidence="7">
    <location>
        <begin position="41"/>
        <end position="65"/>
    </location>
</feature>
<evidence type="ECO:0000256" key="2">
    <source>
        <dbReference type="ARBA" id="ARBA00022448"/>
    </source>
</evidence>
<feature type="transmembrane region" description="Helical" evidence="7">
    <location>
        <begin position="147"/>
        <end position="165"/>
    </location>
</feature>
<evidence type="ECO:0000256" key="5">
    <source>
        <dbReference type="ARBA" id="ARBA00023136"/>
    </source>
</evidence>
<feature type="transmembrane region" description="Helical" evidence="7">
    <location>
        <begin position="12"/>
        <end position="29"/>
    </location>
</feature>
<dbReference type="RefSeq" id="WP_013182466.1">
    <property type="nucleotide sequence ID" value="NC_014225.1"/>
</dbReference>
<dbReference type="STRING" id="716544.wcw_1405"/>
<keyword evidence="5 7" id="KW-0472">Membrane</keyword>
<dbReference type="InterPro" id="IPR047218">
    <property type="entry name" value="YocR/YhdH-like"/>
</dbReference>
<feature type="transmembrane region" description="Helical" evidence="7">
    <location>
        <begin position="388"/>
        <end position="406"/>
    </location>
</feature>
<dbReference type="GO" id="GO:0015293">
    <property type="term" value="F:symporter activity"/>
    <property type="evidence" value="ECO:0007669"/>
    <property type="project" value="UniProtKB-KW"/>
</dbReference>
<dbReference type="Proteomes" id="UP000001505">
    <property type="component" value="Chromosome"/>
</dbReference>
<dbReference type="PROSITE" id="PS00610">
    <property type="entry name" value="NA_NEUROTRAN_SYMP_1"/>
    <property type="match status" value="1"/>
</dbReference>
<comment type="subcellular location">
    <subcellularLocation>
        <location evidence="1">Membrane</location>
        <topology evidence="1">Multi-pass membrane protein</topology>
    </subcellularLocation>
</comment>
<keyword evidence="2 6" id="KW-0813">Transport</keyword>
<dbReference type="PROSITE" id="PS50267">
    <property type="entry name" value="NA_NEUROTRAN_SYMP_3"/>
    <property type="match status" value="1"/>
</dbReference>
<protein>
    <recommendedName>
        <fullName evidence="6">Transporter</fullName>
    </recommendedName>
</protein>
<evidence type="ECO:0000256" key="6">
    <source>
        <dbReference type="RuleBase" id="RU003732"/>
    </source>
</evidence>
<dbReference type="SUPFAM" id="SSF161070">
    <property type="entry name" value="SNF-like"/>
    <property type="match status" value="1"/>
</dbReference>
<keyword evidence="9" id="KW-1185">Reference proteome</keyword>
<evidence type="ECO:0000313" key="8">
    <source>
        <dbReference type="EMBL" id="ADI38755.1"/>
    </source>
</evidence>
<keyword evidence="3 6" id="KW-0812">Transmembrane</keyword>
<name>D6YRR0_WADCW</name>
<keyword evidence="6" id="KW-0769">Symport</keyword>
<evidence type="ECO:0000313" key="9">
    <source>
        <dbReference type="Proteomes" id="UP000001505"/>
    </source>
</evidence>
<dbReference type="OrthoDB" id="9762833at2"/>
<feature type="transmembrane region" description="Helical" evidence="7">
    <location>
        <begin position="86"/>
        <end position="107"/>
    </location>
</feature>
<evidence type="ECO:0000256" key="1">
    <source>
        <dbReference type="ARBA" id="ARBA00004141"/>
    </source>
</evidence>
<proteinExistence type="inferred from homology"/>